<accession>A0AB37AX57</accession>
<reference evidence="1 2" key="1">
    <citation type="submission" date="2018-03" db="EMBL/GenBank/DDBJ databases">
        <authorList>
            <person name="Nguyen K."/>
            <person name="Fouts D."/>
            <person name="Sutton G."/>
        </authorList>
    </citation>
    <scope>NUCLEOTIDE SEQUENCE [LARGE SCALE GENOMIC DNA]</scope>
    <source>
        <strain evidence="1 2">AU14328</strain>
    </source>
</reference>
<proteinExistence type="predicted"/>
<organism evidence="1 2">
    <name type="scientific">Burkholderia multivorans</name>
    <dbReference type="NCBI Taxonomy" id="87883"/>
    <lineage>
        <taxon>Bacteria</taxon>
        <taxon>Pseudomonadati</taxon>
        <taxon>Pseudomonadota</taxon>
        <taxon>Betaproteobacteria</taxon>
        <taxon>Burkholderiales</taxon>
        <taxon>Burkholderiaceae</taxon>
        <taxon>Burkholderia</taxon>
        <taxon>Burkholderia cepacia complex</taxon>
    </lineage>
</organism>
<evidence type="ECO:0000313" key="2">
    <source>
        <dbReference type="Proteomes" id="UP000237811"/>
    </source>
</evidence>
<evidence type="ECO:0008006" key="3">
    <source>
        <dbReference type="Google" id="ProtNLM"/>
    </source>
</evidence>
<comment type="caution">
    <text evidence="1">The sequence shown here is derived from an EMBL/GenBank/DDBJ whole genome shotgun (WGS) entry which is preliminary data.</text>
</comment>
<sequence>MLRHNIPQRLLYLRSAKKISDLEQLHHPLSEMTISIEGVSEPVYRDRFVAFSGPVLLMAVVHCRFLLEFVGLKVKGTPPVLATATRRPSDIGIEHFKNPQGESLKLASPSIAGDLGNETDVAQAWATVITVANQRIAHSTDSAKLDDVDHTAVSDAINMALTTVPELVCRKLYDAMSETRPI</sequence>
<protein>
    <recommendedName>
        <fullName evidence="3">TIGR02391 family protein</fullName>
    </recommendedName>
</protein>
<dbReference type="EMBL" id="PVFR01000015">
    <property type="protein sequence ID" value="PRE54139.1"/>
    <property type="molecule type" value="Genomic_DNA"/>
</dbReference>
<name>A0AB37AX57_9BURK</name>
<evidence type="ECO:0000313" key="1">
    <source>
        <dbReference type="EMBL" id="PRE54139.1"/>
    </source>
</evidence>
<gene>
    <name evidence="1" type="ORF">C6P99_04690</name>
</gene>
<dbReference type="Proteomes" id="UP000237811">
    <property type="component" value="Unassembled WGS sequence"/>
</dbReference>
<dbReference type="AlphaFoldDB" id="A0AB37AX57"/>